<proteinExistence type="inferred from homology"/>
<dbReference type="InterPro" id="IPR036065">
    <property type="entry name" value="BolA-like_sf"/>
</dbReference>
<evidence type="ECO:0000256" key="1">
    <source>
        <dbReference type="ARBA" id="ARBA00005578"/>
    </source>
</evidence>
<gene>
    <name evidence="3" type="ORF">MECH1_V1_1719</name>
</gene>
<accession>A0ABM9NIP3</accession>
<name>A0ABM9NIP3_9GAMM</name>
<organism evidence="3 4">
    <name type="scientific">Candidatus Methylocalor cossyra</name>
    <dbReference type="NCBI Taxonomy" id="3108543"/>
    <lineage>
        <taxon>Bacteria</taxon>
        <taxon>Pseudomonadati</taxon>
        <taxon>Pseudomonadota</taxon>
        <taxon>Gammaproteobacteria</taxon>
        <taxon>Methylococcales</taxon>
        <taxon>Methylococcaceae</taxon>
        <taxon>Candidatus Methylocalor</taxon>
    </lineage>
</organism>
<dbReference type="Gene3D" id="3.30.300.90">
    <property type="entry name" value="BolA-like"/>
    <property type="match status" value="1"/>
</dbReference>
<dbReference type="SUPFAM" id="SSF82657">
    <property type="entry name" value="BolA-like"/>
    <property type="match status" value="1"/>
</dbReference>
<evidence type="ECO:0000313" key="3">
    <source>
        <dbReference type="EMBL" id="CAL1240495.1"/>
    </source>
</evidence>
<reference evidence="3 4" key="1">
    <citation type="submission" date="2024-04" db="EMBL/GenBank/DDBJ databases">
        <authorList>
            <person name="Cremers G."/>
        </authorList>
    </citation>
    <scope>NUCLEOTIDE SEQUENCE [LARGE SCALE GENOMIC DNA]</scope>
    <source>
        <strain evidence="3">MeCH1-AG</strain>
    </source>
</reference>
<dbReference type="RefSeq" id="WP_348757088.1">
    <property type="nucleotide sequence ID" value="NZ_OZ026884.1"/>
</dbReference>
<dbReference type="PANTHER" id="PTHR46229:SF4">
    <property type="entry name" value="ACID STRESS PROTEIN IBAG"/>
    <property type="match status" value="1"/>
</dbReference>
<dbReference type="InterPro" id="IPR050961">
    <property type="entry name" value="BolA/IbaG_stress_morph_reg"/>
</dbReference>
<sequence length="87" mass="9425">MEIAEVQSLIAAGIPDCQLTVSGEGCNFSVVVVGQAFEGLTPVQRQQKVLATVREPLASGALHAITMKVFTPEEWRREQEREGGAEQ</sequence>
<dbReference type="EMBL" id="OZ026884">
    <property type="protein sequence ID" value="CAL1240495.1"/>
    <property type="molecule type" value="Genomic_DNA"/>
</dbReference>
<comment type="similarity">
    <text evidence="1 2">Belongs to the BolA/IbaG family.</text>
</comment>
<dbReference type="PANTHER" id="PTHR46229">
    <property type="entry name" value="BOLA TRANSCRIPTION REGULATOR"/>
    <property type="match status" value="1"/>
</dbReference>
<protein>
    <submittedName>
        <fullName evidence="3">Acid stress-induced BolA-like protein IbaG/YrbA</fullName>
    </submittedName>
</protein>
<dbReference type="InterPro" id="IPR002634">
    <property type="entry name" value="BolA"/>
</dbReference>
<evidence type="ECO:0000256" key="2">
    <source>
        <dbReference type="RuleBase" id="RU003860"/>
    </source>
</evidence>
<dbReference type="Pfam" id="PF01722">
    <property type="entry name" value="BolA"/>
    <property type="match status" value="1"/>
</dbReference>
<keyword evidence="4" id="KW-1185">Reference proteome</keyword>
<evidence type="ECO:0000313" key="4">
    <source>
        <dbReference type="Proteomes" id="UP001497493"/>
    </source>
</evidence>
<dbReference type="Proteomes" id="UP001497493">
    <property type="component" value="Chromosome"/>
</dbReference>